<proteinExistence type="predicted"/>
<evidence type="ECO:0000259" key="1">
    <source>
        <dbReference type="Pfam" id="PF00534"/>
    </source>
</evidence>
<protein>
    <recommendedName>
        <fullName evidence="5">Glycosyltransferase family 4 protein</fullName>
    </recommendedName>
</protein>
<dbReference type="AlphaFoldDB" id="A0A2K1DYD5"/>
<dbReference type="RefSeq" id="WP_103052072.1">
    <property type="nucleotide sequence ID" value="NZ_POWF01000004.1"/>
</dbReference>
<dbReference type="EMBL" id="POWF01000004">
    <property type="protein sequence ID" value="PNQ73033.1"/>
    <property type="molecule type" value="Genomic_DNA"/>
</dbReference>
<evidence type="ECO:0000313" key="4">
    <source>
        <dbReference type="Proteomes" id="UP000236641"/>
    </source>
</evidence>
<reference evidence="3 4" key="1">
    <citation type="submission" date="2018-01" db="EMBL/GenBank/DDBJ databases">
        <title>The draft genome of Hanstruepera neustonica JCM19743.</title>
        <authorList>
            <person name="He R.-H."/>
            <person name="Du Z.-J."/>
        </authorList>
    </citation>
    <scope>NUCLEOTIDE SEQUENCE [LARGE SCALE GENOMIC DNA]</scope>
    <source>
        <strain evidence="3 4">JCM19743</strain>
    </source>
</reference>
<keyword evidence="4" id="KW-1185">Reference proteome</keyword>
<name>A0A2K1DYD5_9FLAO</name>
<dbReference type="PANTHER" id="PTHR12526">
    <property type="entry name" value="GLYCOSYLTRANSFERASE"/>
    <property type="match status" value="1"/>
</dbReference>
<dbReference type="InterPro" id="IPR001296">
    <property type="entry name" value="Glyco_trans_1"/>
</dbReference>
<dbReference type="InterPro" id="IPR028098">
    <property type="entry name" value="Glyco_trans_4-like_N"/>
</dbReference>
<dbReference type="Gene3D" id="3.40.50.2000">
    <property type="entry name" value="Glycogen Phosphorylase B"/>
    <property type="match status" value="2"/>
</dbReference>
<dbReference type="PANTHER" id="PTHR12526:SF630">
    <property type="entry name" value="GLYCOSYLTRANSFERASE"/>
    <property type="match status" value="1"/>
</dbReference>
<dbReference type="SUPFAM" id="SSF53756">
    <property type="entry name" value="UDP-Glycosyltransferase/glycogen phosphorylase"/>
    <property type="match status" value="1"/>
</dbReference>
<accession>A0A2K1DYD5</accession>
<feature type="domain" description="Glycosyl transferase family 1" evidence="1">
    <location>
        <begin position="187"/>
        <end position="339"/>
    </location>
</feature>
<dbReference type="Proteomes" id="UP000236641">
    <property type="component" value="Unassembled WGS sequence"/>
</dbReference>
<dbReference type="CDD" id="cd03820">
    <property type="entry name" value="GT4_AmsD-like"/>
    <property type="match status" value="1"/>
</dbReference>
<dbReference type="OrthoDB" id="9811239at2"/>
<dbReference type="Pfam" id="PF00534">
    <property type="entry name" value="Glycos_transf_1"/>
    <property type="match status" value="1"/>
</dbReference>
<evidence type="ECO:0008006" key="5">
    <source>
        <dbReference type="Google" id="ProtNLM"/>
    </source>
</evidence>
<dbReference type="GO" id="GO:0016757">
    <property type="term" value="F:glycosyltransferase activity"/>
    <property type="evidence" value="ECO:0007669"/>
    <property type="project" value="InterPro"/>
</dbReference>
<sequence>MQRPRIAFLIPSLETGGAERVVATLSNHLIDFFDVTILVLYKSPIFFDLDPRIQVVFCGDSYKPIYSLKHSFKTHIRLTRKIVSLLKTHNIDLIIGFMTTPNIYAVLASRLVKIPCIISERVHPEYIDTSKFWFKLRRRLYPIADNLIVQTQDIADYFSKFVNPKKIQIILNPLNPSLVEKRDQQVLKENIILNVGRLDYQKNQEMLIKAFANINADNWKLVIVGDGQEKEHYKSLINELNLNGKITLVGNTNNIAEYYNKASLFAFTSRYEGFPNALTEAMFFGLPCIATDCPSGPSELIDDSVNGLLIPSEDQLALEEKLQLLISNPELRSKISIATENNIDKFNVENVSQQWQKIINNLLN</sequence>
<evidence type="ECO:0000313" key="3">
    <source>
        <dbReference type="EMBL" id="PNQ73033.1"/>
    </source>
</evidence>
<feature type="domain" description="Glycosyltransferase subfamily 4-like N-terminal" evidence="2">
    <location>
        <begin position="16"/>
        <end position="177"/>
    </location>
</feature>
<evidence type="ECO:0000259" key="2">
    <source>
        <dbReference type="Pfam" id="PF13439"/>
    </source>
</evidence>
<comment type="caution">
    <text evidence="3">The sequence shown here is derived from an EMBL/GenBank/DDBJ whole genome shotgun (WGS) entry which is preliminary data.</text>
</comment>
<dbReference type="Pfam" id="PF13439">
    <property type="entry name" value="Glyco_transf_4"/>
    <property type="match status" value="1"/>
</dbReference>
<organism evidence="3 4">
    <name type="scientific">Hanstruepera neustonica</name>
    <dbReference type="NCBI Taxonomy" id="1445657"/>
    <lineage>
        <taxon>Bacteria</taxon>
        <taxon>Pseudomonadati</taxon>
        <taxon>Bacteroidota</taxon>
        <taxon>Flavobacteriia</taxon>
        <taxon>Flavobacteriales</taxon>
        <taxon>Flavobacteriaceae</taxon>
        <taxon>Hanstruepera</taxon>
    </lineage>
</organism>
<gene>
    <name evidence="3" type="ORF">C1T31_08545</name>
</gene>